<gene>
    <name evidence="11" type="ORF">X797_005962</name>
</gene>
<keyword evidence="5 10" id="KW-0819">tRNA processing</keyword>
<dbReference type="PIRSF" id="PIRSF023803">
    <property type="entry name" value="Ribonuclease_P_prd"/>
    <property type="match status" value="1"/>
</dbReference>
<dbReference type="GO" id="GO:0001682">
    <property type="term" value="P:tRNA 5'-leader removal"/>
    <property type="evidence" value="ECO:0007669"/>
    <property type="project" value="InterPro"/>
</dbReference>
<comment type="subcellular location">
    <subcellularLocation>
        <location evidence="2">Nucleus</location>
    </subcellularLocation>
</comment>
<dbReference type="FunFam" id="3.30.70.3250:FF:000004">
    <property type="entry name" value="Ribonuclease P/MRP protein subunit POP5"/>
    <property type="match status" value="1"/>
</dbReference>
<dbReference type="PANTHER" id="PTHR15441">
    <property type="entry name" value="RIBONUCLEASE P PROTEIN SUBUNIT P14"/>
    <property type="match status" value="1"/>
</dbReference>
<dbReference type="GO" id="GO:0033204">
    <property type="term" value="F:ribonuclease P RNA binding"/>
    <property type="evidence" value="ECO:0007669"/>
    <property type="project" value="InterPro"/>
</dbReference>
<organism evidence="11 12">
    <name type="scientific">Metarhizium robertsii</name>
    <dbReference type="NCBI Taxonomy" id="568076"/>
    <lineage>
        <taxon>Eukaryota</taxon>
        <taxon>Fungi</taxon>
        <taxon>Dikarya</taxon>
        <taxon>Ascomycota</taxon>
        <taxon>Pezizomycotina</taxon>
        <taxon>Sordariomycetes</taxon>
        <taxon>Hypocreomycetidae</taxon>
        <taxon>Hypocreales</taxon>
        <taxon>Clavicipitaceae</taxon>
        <taxon>Metarhizium</taxon>
    </lineage>
</organism>
<dbReference type="OrthoDB" id="24745at2759"/>
<dbReference type="EC" id="3.1.26.5" evidence="4 10"/>
<protein>
    <recommendedName>
        <fullName evidence="8 10">Ribonuclease P/MRP protein subunit POP5</fullName>
        <ecNumber evidence="4 10">3.1.26.5</ecNumber>
    </recommendedName>
</protein>
<evidence type="ECO:0000256" key="10">
    <source>
        <dbReference type="PIRNR" id="PIRNR023803"/>
    </source>
</evidence>
<name>A0A0A1UV75_9HYPO</name>
<proteinExistence type="inferred from homology"/>
<dbReference type="InterPro" id="IPR016819">
    <property type="entry name" value="RNase_P/MRP_POP5"/>
</dbReference>
<comment type="function">
    <text evidence="9">Component of ribonuclease P, a protein complex that generates mature tRNA molecules by cleaving their 5'-ends. Also a component of RNase MRP, which cleaves pre-rRNA sequences.</text>
</comment>
<dbReference type="Gene3D" id="3.30.70.3250">
    <property type="entry name" value="Ribonuclease P, Pop5 subunit"/>
    <property type="match status" value="1"/>
</dbReference>
<dbReference type="AlphaFoldDB" id="A0A0A1UV75"/>
<dbReference type="EMBL" id="JELW01000010">
    <property type="protein sequence ID" value="EXV00943.1"/>
    <property type="molecule type" value="Genomic_DNA"/>
</dbReference>
<dbReference type="SUPFAM" id="SSF160350">
    <property type="entry name" value="Rnp2-like"/>
    <property type="match status" value="1"/>
</dbReference>
<evidence type="ECO:0000256" key="5">
    <source>
        <dbReference type="ARBA" id="ARBA00022694"/>
    </source>
</evidence>
<evidence type="ECO:0000256" key="6">
    <source>
        <dbReference type="ARBA" id="ARBA00022801"/>
    </source>
</evidence>
<evidence type="ECO:0000256" key="4">
    <source>
        <dbReference type="ARBA" id="ARBA00012179"/>
    </source>
</evidence>
<dbReference type="GO" id="GO:0000172">
    <property type="term" value="C:ribonuclease MRP complex"/>
    <property type="evidence" value="ECO:0007669"/>
    <property type="project" value="TreeGrafter"/>
</dbReference>
<evidence type="ECO:0000256" key="2">
    <source>
        <dbReference type="ARBA" id="ARBA00004123"/>
    </source>
</evidence>
<evidence type="ECO:0000313" key="11">
    <source>
        <dbReference type="EMBL" id="EXV00943.1"/>
    </source>
</evidence>
<dbReference type="PANTHER" id="PTHR15441:SF2">
    <property type="entry name" value="RIBONUCLEASE P_MRP PROTEIN SUBUNIT POP5"/>
    <property type="match status" value="1"/>
</dbReference>
<dbReference type="InterPro" id="IPR038085">
    <property type="entry name" value="Rnp2-like_sf"/>
</dbReference>
<evidence type="ECO:0000256" key="1">
    <source>
        <dbReference type="ARBA" id="ARBA00000928"/>
    </source>
</evidence>
<dbReference type="GO" id="GO:0030681">
    <property type="term" value="C:multimeric ribonuclease P complex"/>
    <property type="evidence" value="ECO:0007669"/>
    <property type="project" value="TreeGrafter"/>
</dbReference>
<evidence type="ECO:0000256" key="8">
    <source>
        <dbReference type="ARBA" id="ARBA00044198"/>
    </source>
</evidence>
<reference evidence="11 12" key="1">
    <citation type="submission" date="2014-02" db="EMBL/GenBank/DDBJ databases">
        <title>The genome sequence of the entomopathogenic fungus Metarhizium robertsii ARSEF 2575.</title>
        <authorList>
            <person name="Giuliano Garisto Donzelli B."/>
            <person name="Roe B.A."/>
            <person name="Macmil S.L."/>
            <person name="Krasnoff S.B."/>
            <person name="Gibson D.M."/>
        </authorList>
    </citation>
    <scope>NUCLEOTIDE SEQUENCE [LARGE SCALE GENOMIC DNA]</scope>
    <source>
        <strain evidence="11 12">ARSEF 2575</strain>
    </source>
</reference>
<dbReference type="InterPro" id="IPR002759">
    <property type="entry name" value="Pop5/Rpp14/Rnp2-like"/>
</dbReference>
<dbReference type="GO" id="GO:0004526">
    <property type="term" value="F:ribonuclease P activity"/>
    <property type="evidence" value="ECO:0007669"/>
    <property type="project" value="UniProtKB-EC"/>
</dbReference>
<accession>A0A0A1UV75</accession>
<sequence>MVRIKERYLLVNIIYPPDATKSSAAKVPGFVVQHQPTVERVTPRALLEAIRTQVGLLFGDSGLGALEGNLSVKYLSLATSTFILRCHRAHYQTLWSALTFMDHVPAKDGRPCIFRVVRVSGTIRKAEEEAIRQARRLILAAKEQASSGSQISQTLRFQQDESMLDVVDDGSDLDNATNEDEV</sequence>
<evidence type="ECO:0000313" key="12">
    <source>
        <dbReference type="Proteomes" id="UP000030151"/>
    </source>
</evidence>
<dbReference type="GO" id="GO:0000460">
    <property type="term" value="P:maturation of 5.8S rRNA"/>
    <property type="evidence" value="ECO:0007669"/>
    <property type="project" value="UniProtKB-ARBA"/>
</dbReference>
<evidence type="ECO:0000256" key="9">
    <source>
        <dbReference type="ARBA" id="ARBA00055200"/>
    </source>
</evidence>
<evidence type="ECO:0000256" key="7">
    <source>
        <dbReference type="ARBA" id="ARBA00023242"/>
    </source>
</evidence>
<dbReference type="Proteomes" id="UP000030151">
    <property type="component" value="Unassembled WGS sequence"/>
</dbReference>
<keyword evidence="6" id="KW-0378">Hydrolase</keyword>
<dbReference type="Pfam" id="PF01900">
    <property type="entry name" value="RNase_P_Rpp14"/>
    <property type="match status" value="1"/>
</dbReference>
<dbReference type="HOGENOM" id="CLU_086710_1_1_1"/>
<comment type="similarity">
    <text evidence="3 10">Belongs to the eukaryotic/archaeal RNase P protein component 2 family.</text>
</comment>
<comment type="caution">
    <text evidence="11">The sequence shown here is derived from an EMBL/GenBank/DDBJ whole genome shotgun (WGS) entry which is preliminary data.</text>
</comment>
<evidence type="ECO:0000256" key="3">
    <source>
        <dbReference type="ARBA" id="ARBA00010800"/>
    </source>
</evidence>
<dbReference type="GO" id="GO:0005730">
    <property type="term" value="C:nucleolus"/>
    <property type="evidence" value="ECO:0007669"/>
    <property type="project" value="TreeGrafter"/>
</dbReference>
<dbReference type="eggNOG" id="KOG4639">
    <property type="taxonomic scope" value="Eukaryota"/>
</dbReference>
<comment type="catalytic activity">
    <reaction evidence="1 10">
        <text>Endonucleolytic cleavage of RNA, removing 5'-extranucleotides from tRNA precursor.</text>
        <dbReference type="EC" id="3.1.26.5"/>
    </reaction>
</comment>
<keyword evidence="7" id="KW-0539">Nucleus</keyword>